<keyword evidence="2" id="KW-0472">Membrane</keyword>
<dbReference type="GO" id="GO:0004065">
    <property type="term" value="F:arylsulfatase activity"/>
    <property type="evidence" value="ECO:0007669"/>
    <property type="project" value="TreeGrafter"/>
</dbReference>
<keyword evidence="2" id="KW-1133">Transmembrane helix</keyword>
<keyword evidence="2" id="KW-0812">Transmembrane</keyword>
<dbReference type="FunCoup" id="A0A6G9IC13">
    <property type="interactions" value="59"/>
</dbReference>
<dbReference type="InterPro" id="IPR012159">
    <property type="entry name" value="YejM-like"/>
</dbReference>
<dbReference type="InterPro" id="IPR017850">
    <property type="entry name" value="Alkaline_phosphatase_core_sf"/>
</dbReference>
<dbReference type="KEGG" id="orb:IPMB12_08705"/>
<evidence type="ECO:0000313" key="5">
    <source>
        <dbReference type="EMBL" id="QIQ21753.1"/>
    </source>
</evidence>
<feature type="transmembrane region" description="Helical" evidence="2">
    <location>
        <begin position="20"/>
        <end position="41"/>
    </location>
</feature>
<feature type="domain" description="Inner membrane protein YejM N-terminal" evidence="4">
    <location>
        <begin position="10"/>
        <end position="254"/>
    </location>
</feature>
<dbReference type="Pfam" id="PF11893">
    <property type="entry name" value="DUF3413"/>
    <property type="match status" value="1"/>
</dbReference>
<dbReference type="Proteomes" id="UP000501168">
    <property type="component" value="Chromosome"/>
</dbReference>
<evidence type="ECO:0000256" key="1">
    <source>
        <dbReference type="ARBA" id="ARBA00008779"/>
    </source>
</evidence>
<dbReference type="InParanoid" id="A0A6G9IC13"/>
<dbReference type="EMBL" id="CP050253">
    <property type="protein sequence ID" value="QIQ21753.1"/>
    <property type="molecule type" value="Genomic_DNA"/>
</dbReference>
<sequence length="600" mass="69546">MHKIKNNHTKDEKSSQIVSWGHWFTLFNIFLVIILGSRYILLADWPSTFMGRFYAIISSLGHFSFLTFAVYLILLFPLSFFIHSQRWNRIIATVVATIGITLLLIDIEVFARFRMHLNLTIWDILTSTEDNILNADWQKLFIFVPLIFFIETVFSIWSWKKLRSLSKRKFIARPIVVILVLSFLSSHIIHIWADANFYRPITMQRASYPLSNPLTARHFLEKYGFLNPGDYSERAEQEGNHFAVAVEYPLSRVSFDRQDNPYNLLLIVMDGLPVQSMTNDMPFLTSFSGQNSNYTQHYSSSNRDTLGVFSLFYGLDPNYYNSILASHTSSVLLDGLTRQRYNLGLFSTDGFNQPLYRHALLSNFSLPKPKFTNNGTVTKYWEEWLDNLNQSETQTPWFSFLNYQVVDKERTLKSPATMSEKEFSQYLQKMDNQIKEVITHLEENGQLNNTVVVITAAKGLMTEGQKVVLSNDSDLRSYDRESLHVPLVISWPTQVNQMVDTRTTHTDIMQTLMQNLLQAKTSPAQYSQGMNLFDLSTRNWLIAGNESEVAALYEDKTIVIDSFGHYRIYDTNNELQKDEKLSLSIFLQLITTNRRFMVTN</sequence>
<dbReference type="InterPro" id="IPR050738">
    <property type="entry name" value="Sulfatase"/>
</dbReference>
<evidence type="ECO:0000313" key="6">
    <source>
        <dbReference type="Proteomes" id="UP000501168"/>
    </source>
</evidence>
<organism evidence="5 6">
    <name type="scientific">Zophobihabitans entericus</name>
    <dbReference type="NCBI Taxonomy" id="1635327"/>
    <lineage>
        <taxon>Bacteria</taxon>
        <taxon>Pseudomonadati</taxon>
        <taxon>Pseudomonadota</taxon>
        <taxon>Gammaproteobacteria</taxon>
        <taxon>Orbales</taxon>
        <taxon>Orbaceae</taxon>
        <taxon>Zophobihabitans</taxon>
    </lineage>
</organism>
<proteinExistence type="inferred from homology"/>
<feature type="transmembrane region" description="Helical" evidence="2">
    <location>
        <begin position="171"/>
        <end position="193"/>
    </location>
</feature>
<keyword evidence="6" id="KW-1185">Reference proteome</keyword>
<dbReference type="PIRSF" id="PIRSF004950">
    <property type="entry name" value="Mmb_sulf_HI0842"/>
    <property type="match status" value="1"/>
</dbReference>
<evidence type="ECO:0000259" key="4">
    <source>
        <dbReference type="Pfam" id="PF11893"/>
    </source>
</evidence>
<dbReference type="AlphaFoldDB" id="A0A6G9IC13"/>
<reference evidence="5 6" key="1">
    <citation type="submission" date="2020-03" db="EMBL/GenBank/DDBJ databases">
        <title>Complete genome sequence of Orbus sp. IPMB12 (BCRC 80908).</title>
        <authorList>
            <person name="Lo W.-S."/>
            <person name="Chang T.-H."/>
            <person name="Kuo C.-H."/>
        </authorList>
    </citation>
    <scope>NUCLEOTIDE SEQUENCE [LARGE SCALE GENOMIC DNA]</scope>
    <source>
        <strain evidence="5 6">IPMB12</strain>
    </source>
</reference>
<comment type="similarity">
    <text evidence="1">Belongs to the sulfatase family.</text>
</comment>
<feature type="domain" description="Sulfatase N-terminal" evidence="3">
    <location>
        <begin position="263"/>
        <end position="514"/>
    </location>
</feature>
<feature type="transmembrane region" description="Helical" evidence="2">
    <location>
        <begin position="53"/>
        <end position="78"/>
    </location>
</feature>
<evidence type="ECO:0000256" key="2">
    <source>
        <dbReference type="SAM" id="Phobius"/>
    </source>
</evidence>
<dbReference type="InterPro" id="IPR024588">
    <property type="entry name" value="YejM_N"/>
</dbReference>
<feature type="transmembrane region" description="Helical" evidence="2">
    <location>
        <begin position="140"/>
        <end position="159"/>
    </location>
</feature>
<evidence type="ECO:0000259" key="3">
    <source>
        <dbReference type="Pfam" id="PF00884"/>
    </source>
</evidence>
<dbReference type="PANTHER" id="PTHR42693">
    <property type="entry name" value="ARYLSULFATASE FAMILY MEMBER"/>
    <property type="match status" value="1"/>
</dbReference>
<dbReference type="Gene3D" id="3.40.720.10">
    <property type="entry name" value="Alkaline Phosphatase, subunit A"/>
    <property type="match status" value="1"/>
</dbReference>
<dbReference type="InterPro" id="IPR000917">
    <property type="entry name" value="Sulfatase_N"/>
</dbReference>
<dbReference type="PANTHER" id="PTHR42693:SF33">
    <property type="entry name" value="ARYLSULFATASE"/>
    <property type="match status" value="1"/>
</dbReference>
<gene>
    <name evidence="5" type="ORF">IPMB12_08705</name>
</gene>
<dbReference type="Pfam" id="PF00884">
    <property type="entry name" value="Sulfatase"/>
    <property type="match status" value="1"/>
</dbReference>
<protein>
    <submittedName>
        <fullName evidence="5">DUF3413 domain-containing protein</fullName>
    </submittedName>
</protein>
<accession>A0A6G9IC13</accession>
<dbReference type="SUPFAM" id="SSF53649">
    <property type="entry name" value="Alkaline phosphatase-like"/>
    <property type="match status" value="1"/>
</dbReference>
<dbReference type="RefSeq" id="WP_166916884.1">
    <property type="nucleotide sequence ID" value="NZ_CP050253.1"/>
</dbReference>
<name>A0A6G9IC13_9GAMM</name>
<feature type="transmembrane region" description="Helical" evidence="2">
    <location>
        <begin position="90"/>
        <end position="111"/>
    </location>
</feature>